<feature type="transmembrane region" description="Helical" evidence="5">
    <location>
        <begin position="283"/>
        <end position="303"/>
    </location>
</feature>
<evidence type="ECO:0000256" key="5">
    <source>
        <dbReference type="SAM" id="Phobius"/>
    </source>
</evidence>
<feature type="transmembrane region" description="Helical" evidence="5">
    <location>
        <begin position="167"/>
        <end position="184"/>
    </location>
</feature>
<keyword evidence="2 5" id="KW-0812">Transmembrane</keyword>
<comment type="caution">
    <text evidence="7">The sequence shown here is derived from an EMBL/GenBank/DDBJ whole genome shotgun (WGS) entry which is preliminary data.</text>
</comment>
<evidence type="ECO:0000256" key="4">
    <source>
        <dbReference type="ARBA" id="ARBA00023136"/>
    </source>
</evidence>
<feature type="transmembrane region" description="Helical" evidence="5">
    <location>
        <begin position="74"/>
        <end position="93"/>
    </location>
</feature>
<protein>
    <recommendedName>
        <fullName evidence="6">O-antigen ligase-related domain-containing protein</fullName>
    </recommendedName>
</protein>
<dbReference type="RefSeq" id="WP_200389610.1">
    <property type="nucleotide sequence ID" value="NZ_NRSD01000036.1"/>
</dbReference>
<evidence type="ECO:0000259" key="6">
    <source>
        <dbReference type="Pfam" id="PF04932"/>
    </source>
</evidence>
<comment type="subcellular location">
    <subcellularLocation>
        <location evidence="1">Membrane</location>
        <topology evidence="1">Multi-pass membrane protein</topology>
    </subcellularLocation>
</comment>
<feature type="transmembrane region" description="Helical" evidence="5">
    <location>
        <begin position="236"/>
        <end position="254"/>
    </location>
</feature>
<dbReference type="InterPro" id="IPR007016">
    <property type="entry name" value="O-antigen_ligase-rel_domated"/>
</dbReference>
<dbReference type="Proteomes" id="UP001138802">
    <property type="component" value="Unassembled WGS sequence"/>
</dbReference>
<accession>A0A9X0WM20</accession>
<evidence type="ECO:0000256" key="2">
    <source>
        <dbReference type="ARBA" id="ARBA00022692"/>
    </source>
</evidence>
<sequence>MIRLGLIRCNPNPRACAIIVGISIFWLLVHRIGLTPPIIGLVALFGLAGLFTKGGGLLAYGISWPFLGLGMQEGGQGTLITLSALAAVGGYVARELSEKKYDRFIVSRTIYVIVFIIGVLASLAFISGLLTGSQTPRATDFWVLMISLMLLALAIAHYASDTDGIKLLLSAFVFSACVAAALSLSDSGISNEARLGLQEGAASLRRLSNTLSLGILALLSFKMFGHQLGSTLSSRWLQALQYMILAVLVSVLLLTASRGALLGVIMAFSVGVLVMLHRKKIRLQKLVIVLTGLVGLIIAFIFFDPGSAFAKAFPVLAGRVGVESVDDPRMEFWQEALRNTEWTVFVLGGGVLSWSEFAQIEAGFSAHSFFVDWLYVFGIPGLFVACLFFYSVIMFSKRRGQDWVFLWLVFFVFGFATYGTVTRVAPWILIGMILSTVLATQARRNRL</sequence>
<evidence type="ECO:0000256" key="3">
    <source>
        <dbReference type="ARBA" id="ARBA00022989"/>
    </source>
</evidence>
<evidence type="ECO:0000313" key="7">
    <source>
        <dbReference type="EMBL" id="MBK1646785.1"/>
    </source>
</evidence>
<feature type="domain" description="O-antigen ligase-related" evidence="6">
    <location>
        <begin position="245"/>
        <end position="385"/>
    </location>
</feature>
<dbReference type="AlphaFoldDB" id="A0A9X0WM20"/>
<name>A0A9X0WM20_9GAMM</name>
<feature type="transmembrane region" description="Helical" evidence="5">
    <location>
        <begin position="41"/>
        <end position="62"/>
    </location>
</feature>
<proteinExistence type="predicted"/>
<organism evidence="7 8">
    <name type="scientific">Thiocapsa imhoffii</name>
    <dbReference type="NCBI Taxonomy" id="382777"/>
    <lineage>
        <taxon>Bacteria</taxon>
        <taxon>Pseudomonadati</taxon>
        <taxon>Pseudomonadota</taxon>
        <taxon>Gammaproteobacteria</taxon>
        <taxon>Chromatiales</taxon>
        <taxon>Chromatiaceae</taxon>
        <taxon>Thiocapsa</taxon>
    </lineage>
</organism>
<dbReference type="EMBL" id="NRSD01000036">
    <property type="protein sequence ID" value="MBK1646785.1"/>
    <property type="molecule type" value="Genomic_DNA"/>
</dbReference>
<evidence type="ECO:0000313" key="8">
    <source>
        <dbReference type="Proteomes" id="UP001138802"/>
    </source>
</evidence>
<feature type="transmembrane region" description="Helical" evidence="5">
    <location>
        <begin position="105"/>
        <end position="129"/>
    </location>
</feature>
<gene>
    <name evidence="7" type="ORF">CKO25_19510</name>
</gene>
<keyword evidence="4 5" id="KW-0472">Membrane</keyword>
<feature type="transmembrane region" description="Helical" evidence="5">
    <location>
        <begin position="373"/>
        <end position="395"/>
    </location>
</feature>
<feature type="transmembrane region" description="Helical" evidence="5">
    <location>
        <begin position="402"/>
        <end position="418"/>
    </location>
</feature>
<evidence type="ECO:0000256" key="1">
    <source>
        <dbReference type="ARBA" id="ARBA00004141"/>
    </source>
</evidence>
<feature type="transmembrane region" description="Helical" evidence="5">
    <location>
        <begin position="12"/>
        <end position="29"/>
    </location>
</feature>
<feature type="transmembrane region" description="Helical" evidence="5">
    <location>
        <begin position="141"/>
        <end position="160"/>
    </location>
</feature>
<reference evidence="7 8" key="1">
    <citation type="journal article" date="2020" name="Microorganisms">
        <title>Osmotic Adaptation and Compatible Solute Biosynthesis of Phototrophic Bacteria as Revealed from Genome Analyses.</title>
        <authorList>
            <person name="Imhoff J.F."/>
            <person name="Rahn T."/>
            <person name="Kunzel S."/>
            <person name="Keller A."/>
            <person name="Neulinger S.C."/>
        </authorList>
    </citation>
    <scope>NUCLEOTIDE SEQUENCE [LARGE SCALE GENOMIC DNA]</scope>
    <source>
        <strain evidence="7 8">DSM 21303</strain>
    </source>
</reference>
<keyword evidence="3 5" id="KW-1133">Transmembrane helix</keyword>
<dbReference type="GO" id="GO:0016020">
    <property type="term" value="C:membrane"/>
    <property type="evidence" value="ECO:0007669"/>
    <property type="project" value="UniProtKB-SubCell"/>
</dbReference>
<feature type="transmembrane region" description="Helical" evidence="5">
    <location>
        <begin position="424"/>
        <end position="442"/>
    </location>
</feature>
<keyword evidence="8" id="KW-1185">Reference proteome</keyword>
<dbReference type="Pfam" id="PF04932">
    <property type="entry name" value="Wzy_C"/>
    <property type="match status" value="1"/>
</dbReference>